<protein>
    <submittedName>
        <fullName evidence="1">Uncharacterized protein</fullName>
    </submittedName>
</protein>
<sequence>MWGRWRTRFETDMMRAQFAARGRTLTAVDADDDAALSGFALAFLKYIPDDAAEVERWDTLCARLTAGDLVAPNPPAERWVAENKLCLAVLSDPRFRHLFTPEQHRALDALVPWSRKLGDGVSPAEAIAGRVELVLKAPYGYRGQAVHLGADTDADTWAGLLRDPARRGWLVQERVVPGRVDTHEGRYLRDLKVPILRGRVIGYASRMGRNHILNGARGNGMAAVFAPHDLEGD</sequence>
<accession>A0A1T3NL31</accession>
<gene>
    <name evidence="1" type="ORF">B4N89_43370</name>
</gene>
<dbReference type="Proteomes" id="UP000190037">
    <property type="component" value="Unassembled WGS sequence"/>
</dbReference>
<dbReference type="SUPFAM" id="SSF56059">
    <property type="entry name" value="Glutathione synthetase ATP-binding domain-like"/>
    <property type="match status" value="1"/>
</dbReference>
<reference evidence="1 2" key="1">
    <citation type="submission" date="2017-03" db="EMBL/GenBank/DDBJ databases">
        <title>Draft genome sequence of Streptomyces scabrisporus NF3, endophyte isolated from Amphipterygium adstringens.</title>
        <authorList>
            <person name="Vazquez M."/>
            <person name="Ceapa C.D."/>
            <person name="Rodriguez Luna D."/>
            <person name="Sanchez Esquivel S."/>
        </authorList>
    </citation>
    <scope>NUCLEOTIDE SEQUENCE [LARGE SCALE GENOMIC DNA]</scope>
    <source>
        <strain evidence="1 2">NF3</strain>
    </source>
</reference>
<proteinExistence type="predicted"/>
<name>A0A1T3NL31_9ACTN</name>
<comment type="caution">
    <text evidence="1">The sequence shown here is derived from an EMBL/GenBank/DDBJ whole genome shotgun (WGS) entry which is preliminary data.</text>
</comment>
<dbReference type="STRING" id="159449.B4N89_43370"/>
<organism evidence="1 2">
    <name type="scientific">Embleya scabrispora</name>
    <dbReference type="NCBI Taxonomy" id="159449"/>
    <lineage>
        <taxon>Bacteria</taxon>
        <taxon>Bacillati</taxon>
        <taxon>Actinomycetota</taxon>
        <taxon>Actinomycetes</taxon>
        <taxon>Kitasatosporales</taxon>
        <taxon>Streptomycetaceae</taxon>
        <taxon>Embleya</taxon>
    </lineage>
</organism>
<evidence type="ECO:0000313" key="1">
    <source>
        <dbReference type="EMBL" id="OPC77361.1"/>
    </source>
</evidence>
<evidence type="ECO:0000313" key="2">
    <source>
        <dbReference type="Proteomes" id="UP000190037"/>
    </source>
</evidence>
<keyword evidence="2" id="KW-1185">Reference proteome</keyword>
<dbReference type="EMBL" id="MWQN01000004">
    <property type="protein sequence ID" value="OPC77361.1"/>
    <property type="molecule type" value="Genomic_DNA"/>
</dbReference>
<dbReference type="AlphaFoldDB" id="A0A1T3NL31"/>